<feature type="compositionally biased region" description="Polar residues" evidence="1">
    <location>
        <begin position="778"/>
        <end position="794"/>
    </location>
</feature>
<feature type="compositionally biased region" description="Low complexity" evidence="1">
    <location>
        <begin position="1261"/>
        <end position="1290"/>
    </location>
</feature>
<dbReference type="Proteomes" id="UP000703661">
    <property type="component" value="Unassembled WGS sequence"/>
</dbReference>
<feature type="compositionally biased region" description="Basic and acidic residues" evidence="1">
    <location>
        <begin position="583"/>
        <end position="607"/>
    </location>
</feature>
<feature type="compositionally biased region" description="Polar residues" evidence="1">
    <location>
        <begin position="1053"/>
        <end position="1066"/>
    </location>
</feature>
<feature type="region of interest" description="Disordered" evidence="1">
    <location>
        <begin position="182"/>
        <end position="206"/>
    </location>
</feature>
<feature type="region of interest" description="Disordered" evidence="1">
    <location>
        <begin position="1218"/>
        <end position="1310"/>
    </location>
</feature>
<keyword evidence="3" id="KW-1185">Reference proteome</keyword>
<feature type="compositionally biased region" description="Gly residues" evidence="1">
    <location>
        <begin position="1236"/>
        <end position="1249"/>
    </location>
</feature>
<feature type="region of interest" description="Disordered" evidence="1">
    <location>
        <begin position="652"/>
        <end position="683"/>
    </location>
</feature>
<feature type="compositionally biased region" description="Polar residues" evidence="1">
    <location>
        <begin position="919"/>
        <end position="939"/>
    </location>
</feature>
<feature type="compositionally biased region" description="Polar residues" evidence="1">
    <location>
        <begin position="840"/>
        <end position="854"/>
    </location>
</feature>
<feature type="region of interest" description="Disordered" evidence="1">
    <location>
        <begin position="391"/>
        <end position="465"/>
    </location>
</feature>
<feature type="compositionally biased region" description="Polar residues" evidence="1">
    <location>
        <begin position="551"/>
        <end position="560"/>
    </location>
</feature>
<comment type="caution">
    <text evidence="2">The sequence shown here is derived from an EMBL/GenBank/DDBJ whole genome shotgun (WGS) entry which is preliminary data.</text>
</comment>
<evidence type="ECO:0000313" key="2">
    <source>
        <dbReference type="EMBL" id="KAG0014255.1"/>
    </source>
</evidence>
<feature type="compositionally biased region" description="Low complexity" evidence="1">
    <location>
        <begin position="1176"/>
        <end position="1189"/>
    </location>
</feature>
<feature type="region of interest" description="Disordered" evidence="1">
    <location>
        <begin position="1053"/>
        <end position="1083"/>
    </location>
</feature>
<feature type="compositionally biased region" description="Polar residues" evidence="1">
    <location>
        <begin position="658"/>
        <end position="681"/>
    </location>
</feature>
<proteinExistence type="predicted"/>
<name>A0A9P6MV66_9FUNG</name>
<organism evidence="2 3">
    <name type="scientific">Entomortierella chlamydospora</name>
    <dbReference type="NCBI Taxonomy" id="101097"/>
    <lineage>
        <taxon>Eukaryota</taxon>
        <taxon>Fungi</taxon>
        <taxon>Fungi incertae sedis</taxon>
        <taxon>Mucoromycota</taxon>
        <taxon>Mortierellomycotina</taxon>
        <taxon>Mortierellomycetes</taxon>
        <taxon>Mortierellales</taxon>
        <taxon>Mortierellaceae</taxon>
        <taxon>Entomortierella</taxon>
    </lineage>
</organism>
<feature type="region of interest" description="Disordered" evidence="1">
    <location>
        <begin position="493"/>
        <end position="619"/>
    </location>
</feature>
<gene>
    <name evidence="2" type="ORF">BGZ80_010554</name>
</gene>
<feature type="compositionally biased region" description="Polar residues" evidence="1">
    <location>
        <begin position="862"/>
        <end position="874"/>
    </location>
</feature>
<accession>A0A9P6MV66</accession>
<feature type="compositionally biased region" description="Basic and acidic residues" evidence="1">
    <location>
        <begin position="395"/>
        <end position="412"/>
    </location>
</feature>
<evidence type="ECO:0000256" key="1">
    <source>
        <dbReference type="SAM" id="MobiDB-lite"/>
    </source>
</evidence>
<feature type="region of interest" description="Disordered" evidence="1">
    <location>
        <begin position="906"/>
        <end position="987"/>
    </location>
</feature>
<feature type="compositionally biased region" description="Low complexity" evidence="1">
    <location>
        <begin position="753"/>
        <end position="777"/>
    </location>
</feature>
<protein>
    <submittedName>
        <fullName evidence="2">Uncharacterized protein</fullName>
    </submittedName>
</protein>
<feature type="region of interest" description="Disordered" evidence="1">
    <location>
        <begin position="1171"/>
        <end position="1200"/>
    </location>
</feature>
<feature type="compositionally biased region" description="Low complexity" evidence="1">
    <location>
        <begin position="1223"/>
        <end position="1235"/>
    </location>
</feature>
<feature type="compositionally biased region" description="Polar residues" evidence="1">
    <location>
        <begin position="83"/>
        <end position="98"/>
    </location>
</feature>
<sequence>MSYNVKFYWGLNIIYILQGAQFAFRPIVQAVDLGLRATISPVFFLPAPPFLIRFYRQHIKQNGHGSNSLNGGSKYGGPCRRNGSYTTETNVHQGSFTTMEEPHVLNSPPYSPGGSRTGRFEETGSGGASFDSETNRPNDREVTDKNKNRRIESIGSAYNPLRFFPSRDRGPSMESRKVFNQEFDQDDNTDGQHGPEDISRLNSFEYPNSDRNLSPRFNGPSIMEVQKPGVALTASGLKELERWSNNMRGDSSNANVEKLEMTNQISPPKANLESSPITGTTGWEVGGWGHVRQNSDGNENSLSSPMDPYLSNPTQLVQPLQATQNPEPDSEKPIELTTVVNIHDNEKDKVAPVPDSMIQGLTGLQRQLAEHRSALLPMVLAMQELDDCQGSVTYDSHDESSLGRDNADSNEPRKHRPRGVPNRRYDDTIITGMRPTYSEQSLNQNSESTTAGKPNTEEKSIGNGANTMHWSNYPANKSVISIHGTDDSYSAYYSASGSSKGTEKSAPGFKMKWLPGRKADEGDQVPSKKLGADPSSVAVNSVADESKISKRSSINANSSDGALATKGGKSKEPRRGVFSKVLGGDRGRSSQDINDQERDSKLLDSEGKPVTNAHGSPAPATVEALALESTIGLDAIDDEKGLQYYYPDPYSTLAEFKSPQSSTRDQATTQDVGLSRNTSVSRHPLSTIYSDVESINDVEGILTDMTVLGKVRSDDSQGNSSLKTPTKTSKSSKKSPKKDGMSLPSLDSSIADNYNNGSNITTSTSTSNSAPPSAGTSPQTSLPFGSLLSRSPSGSKRFAKSKSGRSKSDATPTRDSAEFPMQTEVTVDIMPIPVARNSSISNTATIRQPAQTSLSPPPRQSWARSKSFQGPTPTTAAALLSSKQSTGNFSIDTKLANELGVSVATGTPTSDIDPASAGVRTSLSSSIGSPTTASMSPHLSPTLEAMEHEENESSTVYTPSSPPMFPLPGLTSTGTSSLTRPGNYKPRIPVEYRANSLDRDSDVYGLPGGTGLNSKTGFSTAAMDMRRANNRHQRSVDNLSSSYYYRRAAEFSGNNNIGQRKPTSGLNRERERENEYSSSSASQQRTIDYYGIGIATDIEEGSRRKDPSSQSTSGNGARTLHKSKSSLDYSFAGVAIPGVANDSSRTSSLTSSQRIMADDTWTKAMVARAQNGGSGTTCSAGGSNSTRSSSPPPPPAVTTLHNVLPQDTEALSLQNHERIRNASSSSSSKSKSPKLGPGGGSGTFPGVGNSGSVKSSKDKSNNSTNDSSNNIVNDNSNSSVSSINKSGSNTRTTSPLSPEFYTYPTINRNE</sequence>
<evidence type="ECO:0000313" key="3">
    <source>
        <dbReference type="Proteomes" id="UP000703661"/>
    </source>
</evidence>
<dbReference type="EMBL" id="JAAAID010000746">
    <property type="protein sequence ID" value="KAG0014255.1"/>
    <property type="molecule type" value="Genomic_DNA"/>
</dbReference>
<feature type="compositionally biased region" description="Basic and acidic residues" evidence="1">
    <location>
        <begin position="133"/>
        <end position="152"/>
    </location>
</feature>
<feature type="compositionally biased region" description="Polar residues" evidence="1">
    <location>
        <begin position="437"/>
        <end position="453"/>
    </location>
</feature>
<feature type="compositionally biased region" description="Low complexity" evidence="1">
    <location>
        <begin position="967"/>
        <end position="982"/>
    </location>
</feature>
<feature type="compositionally biased region" description="Low complexity" evidence="1">
    <location>
        <begin position="720"/>
        <end position="729"/>
    </location>
</feature>
<reference evidence="2" key="1">
    <citation type="journal article" date="2020" name="Fungal Divers.">
        <title>Resolving the Mortierellaceae phylogeny through synthesis of multi-gene phylogenetics and phylogenomics.</title>
        <authorList>
            <person name="Vandepol N."/>
            <person name="Liber J."/>
            <person name="Desiro A."/>
            <person name="Na H."/>
            <person name="Kennedy M."/>
            <person name="Barry K."/>
            <person name="Grigoriev I.V."/>
            <person name="Miller A.N."/>
            <person name="O'Donnell K."/>
            <person name="Stajich J.E."/>
            <person name="Bonito G."/>
        </authorList>
    </citation>
    <scope>NUCLEOTIDE SEQUENCE</scope>
    <source>
        <strain evidence="2">NRRL 2769</strain>
    </source>
</reference>
<feature type="compositionally biased region" description="Low complexity" evidence="1">
    <location>
        <begin position="63"/>
        <end position="72"/>
    </location>
</feature>
<feature type="region of interest" description="Disordered" evidence="1">
    <location>
        <begin position="710"/>
        <end position="823"/>
    </location>
</feature>
<feature type="region of interest" description="Disordered" evidence="1">
    <location>
        <begin position="840"/>
        <end position="874"/>
    </location>
</feature>
<feature type="region of interest" description="Disordered" evidence="1">
    <location>
        <begin position="63"/>
        <end position="154"/>
    </location>
</feature>
<feature type="region of interest" description="Disordered" evidence="1">
    <location>
        <begin position="1098"/>
        <end position="1122"/>
    </location>
</feature>